<dbReference type="GO" id="GO:0010427">
    <property type="term" value="F:abscisic acid binding"/>
    <property type="evidence" value="ECO:0000318"/>
    <property type="project" value="GO_Central"/>
</dbReference>
<protein>
    <recommendedName>
        <fullName evidence="2">Bet v I/Major latex protein domain-containing protein</fullName>
    </recommendedName>
</protein>
<dbReference type="Pfam" id="PF00407">
    <property type="entry name" value="Bet_v_1"/>
    <property type="match status" value="1"/>
</dbReference>
<evidence type="ECO:0000313" key="3">
    <source>
        <dbReference type="EMBL" id="EFJ09961.1"/>
    </source>
</evidence>
<organism evidence="4">
    <name type="scientific">Selaginella moellendorffii</name>
    <name type="common">Spikemoss</name>
    <dbReference type="NCBI Taxonomy" id="88036"/>
    <lineage>
        <taxon>Eukaryota</taxon>
        <taxon>Viridiplantae</taxon>
        <taxon>Streptophyta</taxon>
        <taxon>Embryophyta</taxon>
        <taxon>Tracheophyta</taxon>
        <taxon>Lycopodiopsida</taxon>
        <taxon>Selaginellales</taxon>
        <taxon>Selaginellaceae</taxon>
        <taxon>Selaginella</taxon>
    </lineage>
</organism>
<proteinExistence type="inferred from homology"/>
<gene>
    <name evidence="3" type="ORF">SELMODRAFT_427605</name>
</gene>
<dbReference type="InterPro" id="IPR050279">
    <property type="entry name" value="Plant_def-hormone_signal"/>
</dbReference>
<dbReference type="Gramene" id="EFJ09961">
    <property type="protein sequence ID" value="EFJ09961"/>
    <property type="gene ID" value="SELMODRAFT_427605"/>
</dbReference>
<dbReference type="Gene3D" id="3.30.530.20">
    <property type="match status" value="1"/>
</dbReference>
<dbReference type="GO" id="GO:0006952">
    <property type="term" value="P:defense response"/>
    <property type="evidence" value="ECO:0007669"/>
    <property type="project" value="InterPro"/>
</dbReference>
<evidence type="ECO:0000259" key="2">
    <source>
        <dbReference type="Pfam" id="PF00407"/>
    </source>
</evidence>
<dbReference type="KEGG" id="smo:SELMODRAFT_427605"/>
<comment type="similarity">
    <text evidence="1">Belongs to the BetVI family.</text>
</comment>
<dbReference type="InterPro" id="IPR000916">
    <property type="entry name" value="Bet_v_I/MLP"/>
</dbReference>
<dbReference type="GO" id="GO:0009738">
    <property type="term" value="P:abscisic acid-activated signaling pathway"/>
    <property type="evidence" value="ECO:0000318"/>
    <property type="project" value="GO_Central"/>
</dbReference>
<sequence>MANVKHHQVEVNVSIDRMWGAFQDMPHLLSKIVPEGIKSVDKKDGTVTIHFAPAIAEKYGDYVKEKVEVDHKTKTLVTEMLEGAGLGKKYTSKKLVTCLKPGKSASSTLVSWDVHCDPVGEDAAEEAESLSTLKKVEEHLVANPSLYA</sequence>
<dbReference type="Proteomes" id="UP000001514">
    <property type="component" value="Unassembled WGS sequence"/>
</dbReference>
<keyword evidence="4" id="KW-1185">Reference proteome</keyword>
<evidence type="ECO:0000256" key="1">
    <source>
        <dbReference type="ARBA" id="ARBA00009744"/>
    </source>
</evidence>
<name>D8T054_SELML</name>
<dbReference type="GO" id="GO:0038023">
    <property type="term" value="F:signaling receptor activity"/>
    <property type="evidence" value="ECO:0000318"/>
    <property type="project" value="GO_Central"/>
</dbReference>
<dbReference type="EMBL" id="GL377657">
    <property type="protein sequence ID" value="EFJ09961.1"/>
    <property type="molecule type" value="Genomic_DNA"/>
</dbReference>
<dbReference type="SUPFAM" id="SSF55961">
    <property type="entry name" value="Bet v1-like"/>
    <property type="match status" value="1"/>
</dbReference>
<feature type="domain" description="Bet v I/Major latex protein" evidence="2">
    <location>
        <begin position="8"/>
        <end position="141"/>
    </location>
</feature>
<dbReference type="HOGENOM" id="CLU_081988_4_0_1"/>
<dbReference type="InParanoid" id="D8T054"/>
<dbReference type="GO" id="GO:0005737">
    <property type="term" value="C:cytoplasm"/>
    <property type="evidence" value="ECO:0000318"/>
    <property type="project" value="GO_Central"/>
</dbReference>
<dbReference type="AlphaFoldDB" id="D8T054"/>
<reference evidence="3 4" key="1">
    <citation type="journal article" date="2011" name="Science">
        <title>The Selaginella genome identifies genetic changes associated with the evolution of vascular plants.</title>
        <authorList>
            <person name="Banks J.A."/>
            <person name="Nishiyama T."/>
            <person name="Hasebe M."/>
            <person name="Bowman J.L."/>
            <person name="Gribskov M."/>
            <person name="dePamphilis C."/>
            <person name="Albert V.A."/>
            <person name="Aono N."/>
            <person name="Aoyama T."/>
            <person name="Ambrose B.A."/>
            <person name="Ashton N.W."/>
            <person name="Axtell M.J."/>
            <person name="Barker E."/>
            <person name="Barker M.S."/>
            <person name="Bennetzen J.L."/>
            <person name="Bonawitz N.D."/>
            <person name="Chapple C."/>
            <person name="Cheng C."/>
            <person name="Correa L.G."/>
            <person name="Dacre M."/>
            <person name="DeBarry J."/>
            <person name="Dreyer I."/>
            <person name="Elias M."/>
            <person name="Engstrom E.M."/>
            <person name="Estelle M."/>
            <person name="Feng L."/>
            <person name="Finet C."/>
            <person name="Floyd S.K."/>
            <person name="Frommer W.B."/>
            <person name="Fujita T."/>
            <person name="Gramzow L."/>
            <person name="Gutensohn M."/>
            <person name="Harholt J."/>
            <person name="Hattori M."/>
            <person name="Heyl A."/>
            <person name="Hirai T."/>
            <person name="Hiwatashi Y."/>
            <person name="Ishikawa M."/>
            <person name="Iwata M."/>
            <person name="Karol K.G."/>
            <person name="Koehler B."/>
            <person name="Kolukisaoglu U."/>
            <person name="Kubo M."/>
            <person name="Kurata T."/>
            <person name="Lalonde S."/>
            <person name="Li K."/>
            <person name="Li Y."/>
            <person name="Litt A."/>
            <person name="Lyons E."/>
            <person name="Manning G."/>
            <person name="Maruyama T."/>
            <person name="Michael T.P."/>
            <person name="Mikami K."/>
            <person name="Miyazaki S."/>
            <person name="Morinaga S."/>
            <person name="Murata T."/>
            <person name="Mueller-Roeber B."/>
            <person name="Nelson D.R."/>
            <person name="Obara M."/>
            <person name="Oguri Y."/>
            <person name="Olmstead R.G."/>
            <person name="Onodera N."/>
            <person name="Petersen B.L."/>
            <person name="Pils B."/>
            <person name="Prigge M."/>
            <person name="Rensing S.A."/>
            <person name="Riano-Pachon D.M."/>
            <person name="Roberts A.W."/>
            <person name="Sato Y."/>
            <person name="Scheller H.V."/>
            <person name="Schulz B."/>
            <person name="Schulz C."/>
            <person name="Shakirov E.V."/>
            <person name="Shibagaki N."/>
            <person name="Shinohara N."/>
            <person name="Shippen D.E."/>
            <person name="Soerensen I."/>
            <person name="Sotooka R."/>
            <person name="Sugimoto N."/>
            <person name="Sugita M."/>
            <person name="Sumikawa N."/>
            <person name="Tanurdzic M."/>
            <person name="Theissen G."/>
            <person name="Ulvskov P."/>
            <person name="Wakazuki S."/>
            <person name="Weng J.K."/>
            <person name="Willats W.W."/>
            <person name="Wipf D."/>
            <person name="Wolf P.G."/>
            <person name="Yang L."/>
            <person name="Zimmer A.D."/>
            <person name="Zhu Q."/>
            <person name="Mitros T."/>
            <person name="Hellsten U."/>
            <person name="Loque D."/>
            <person name="Otillar R."/>
            <person name="Salamov A."/>
            <person name="Schmutz J."/>
            <person name="Shapiro H."/>
            <person name="Lindquist E."/>
            <person name="Lucas S."/>
            <person name="Rokhsar D."/>
            <person name="Grigoriev I.V."/>
        </authorList>
    </citation>
    <scope>NUCLEOTIDE SEQUENCE [LARGE SCALE GENOMIC DNA]</scope>
</reference>
<dbReference type="GO" id="GO:0005634">
    <property type="term" value="C:nucleus"/>
    <property type="evidence" value="ECO:0000318"/>
    <property type="project" value="GO_Central"/>
</dbReference>
<dbReference type="GO" id="GO:0004864">
    <property type="term" value="F:protein phosphatase inhibitor activity"/>
    <property type="evidence" value="ECO:0000318"/>
    <property type="project" value="GO_Central"/>
</dbReference>
<evidence type="ECO:0000313" key="4">
    <source>
        <dbReference type="Proteomes" id="UP000001514"/>
    </source>
</evidence>
<accession>D8T054</accession>
<dbReference type="PANTHER" id="PTHR31213:SF24">
    <property type="entry name" value="OS08G0374000 PROTEIN"/>
    <property type="match status" value="1"/>
</dbReference>
<dbReference type="PANTHER" id="PTHR31213">
    <property type="entry name" value="OS08G0374000 PROTEIN-RELATED"/>
    <property type="match status" value="1"/>
</dbReference>
<dbReference type="InterPro" id="IPR023393">
    <property type="entry name" value="START-like_dom_sf"/>
</dbReference>